<dbReference type="RefSeq" id="XP_056068545.1">
    <property type="nucleotide sequence ID" value="XM_056216989.1"/>
</dbReference>
<dbReference type="AlphaFoldDB" id="A0A9W8XFX0"/>
<dbReference type="OrthoDB" id="3431997at2759"/>
<evidence type="ECO:0000313" key="2">
    <source>
        <dbReference type="Proteomes" id="UP001140513"/>
    </source>
</evidence>
<organism evidence="1 2">
    <name type="scientific">Didymosphaeria variabile</name>
    <dbReference type="NCBI Taxonomy" id="1932322"/>
    <lineage>
        <taxon>Eukaryota</taxon>
        <taxon>Fungi</taxon>
        <taxon>Dikarya</taxon>
        <taxon>Ascomycota</taxon>
        <taxon>Pezizomycotina</taxon>
        <taxon>Dothideomycetes</taxon>
        <taxon>Pleosporomycetidae</taxon>
        <taxon>Pleosporales</taxon>
        <taxon>Massarineae</taxon>
        <taxon>Didymosphaeriaceae</taxon>
        <taxon>Didymosphaeria</taxon>
    </lineage>
</organism>
<sequence length="218" mass="24149">MAPRKTYELQTTNKKRTKATITETNSSQPLFELDLGFITGDIKRSQGKHSIILQTPSSDASVPSRTVGVCDIQFSSLSKPIHIGLGDPENAPSDVRWEDLLVTKKLTAGNVAVGSAGGLELNIDLGEEVGQRSFFWKRTSEIEGVSAIGGKMDWLHLKMIEKDSGKAVAYFKHNFLFGSKRGTFILEEFNGGNEWEKIVMLSGCAVLEYMRKMTGWSW</sequence>
<protein>
    <submittedName>
        <fullName evidence="1">Uncharacterized protein</fullName>
    </submittedName>
</protein>
<dbReference type="Proteomes" id="UP001140513">
    <property type="component" value="Unassembled WGS sequence"/>
</dbReference>
<gene>
    <name evidence="1" type="ORF">N0V89_008231</name>
</gene>
<dbReference type="GeneID" id="80911761"/>
<dbReference type="EMBL" id="JAPEUX010000006">
    <property type="protein sequence ID" value="KAJ4349615.1"/>
    <property type="molecule type" value="Genomic_DNA"/>
</dbReference>
<evidence type="ECO:0000313" key="1">
    <source>
        <dbReference type="EMBL" id="KAJ4349615.1"/>
    </source>
</evidence>
<reference evidence="1" key="1">
    <citation type="submission" date="2022-10" db="EMBL/GenBank/DDBJ databases">
        <title>Tapping the CABI collections for fungal endophytes: first genome assemblies for Collariella, Neodidymelliopsis, Ascochyta clinopodiicola, Didymella pomorum, Didymosphaeria variabile, Neocosmospora piperis and Neocucurbitaria cava.</title>
        <authorList>
            <person name="Hill R."/>
        </authorList>
    </citation>
    <scope>NUCLEOTIDE SEQUENCE</scope>
    <source>
        <strain evidence="1">IMI 356815</strain>
    </source>
</reference>
<proteinExistence type="predicted"/>
<accession>A0A9W8XFX0</accession>
<comment type="caution">
    <text evidence="1">The sequence shown here is derived from an EMBL/GenBank/DDBJ whole genome shotgun (WGS) entry which is preliminary data.</text>
</comment>
<keyword evidence="2" id="KW-1185">Reference proteome</keyword>
<name>A0A9W8XFX0_9PLEO</name>